<keyword evidence="5 8" id="KW-0659">Purine metabolism</keyword>
<evidence type="ECO:0000256" key="6">
    <source>
        <dbReference type="ARBA" id="ARBA00022801"/>
    </source>
</evidence>
<organism evidence="10 11">
    <name type="scientific">Chytriomyces confervae</name>
    <dbReference type="NCBI Taxonomy" id="246404"/>
    <lineage>
        <taxon>Eukaryota</taxon>
        <taxon>Fungi</taxon>
        <taxon>Fungi incertae sedis</taxon>
        <taxon>Chytridiomycota</taxon>
        <taxon>Chytridiomycota incertae sedis</taxon>
        <taxon>Chytridiomycetes</taxon>
        <taxon>Chytridiales</taxon>
        <taxon>Chytriomycetaceae</taxon>
        <taxon>Chytriomyces</taxon>
    </lineage>
</organism>
<feature type="binding site" evidence="7">
    <location>
        <position position="109"/>
    </location>
    <ligand>
        <name>substrate</name>
    </ligand>
</feature>
<comment type="similarity">
    <text evidence="3 8">Belongs to the transthyretin family. 5-hydroxyisourate hydrolase subfamily.</text>
</comment>
<evidence type="ECO:0000256" key="7">
    <source>
        <dbReference type="PIRSR" id="PIRSR600895-51"/>
    </source>
</evidence>
<evidence type="ECO:0000256" key="8">
    <source>
        <dbReference type="RuleBase" id="RU361270"/>
    </source>
</evidence>
<dbReference type="AlphaFoldDB" id="A0A507FCH6"/>
<comment type="catalytic activity">
    <reaction evidence="1 8">
        <text>5-hydroxyisourate + H2O = 5-hydroxy-2-oxo-4-ureido-2,5-dihydro-1H-imidazole-5-carboxylate + H(+)</text>
        <dbReference type="Rhea" id="RHEA:23736"/>
        <dbReference type="ChEBI" id="CHEBI:15377"/>
        <dbReference type="ChEBI" id="CHEBI:15378"/>
        <dbReference type="ChEBI" id="CHEBI:18072"/>
        <dbReference type="ChEBI" id="CHEBI:58639"/>
        <dbReference type="EC" id="3.5.2.17"/>
    </reaction>
</comment>
<dbReference type="InterPro" id="IPR023419">
    <property type="entry name" value="Transthyretin_CS"/>
</dbReference>
<dbReference type="Proteomes" id="UP000320333">
    <property type="component" value="Unassembled WGS sequence"/>
</dbReference>
<feature type="binding site" evidence="7">
    <location>
        <position position="47"/>
    </location>
    <ligand>
        <name>substrate</name>
    </ligand>
</feature>
<comment type="function">
    <text evidence="2">Catalyzes the hydrolysis of 5-hydroxyisourate (HIU) to 2-oxo-4-hydroxy-4-carboxy-5-ureidoimidazoline (OHCU).</text>
</comment>
<dbReference type="SUPFAM" id="SSF49472">
    <property type="entry name" value="Transthyretin (synonym: prealbumin)"/>
    <property type="match status" value="1"/>
</dbReference>
<sequence>MLVTISTHVLNTATGMPVPDLQVSFSQQMQPEQWVPVTECATNMDGRVASAFSVSVERGSKATLRLRFDTAKHSVFYPLVDVVFVVDGDSDKTHYHVPLLLAPYGYSTYRGS</sequence>
<dbReference type="NCBIfam" id="TIGR02962">
    <property type="entry name" value="hdxy_isourate"/>
    <property type="match status" value="1"/>
</dbReference>
<evidence type="ECO:0000256" key="3">
    <source>
        <dbReference type="ARBA" id="ARBA00009850"/>
    </source>
</evidence>
<keyword evidence="6 8" id="KW-0378">Hydrolase</keyword>
<comment type="subunit">
    <text evidence="4 8">Homotetramer.</text>
</comment>
<dbReference type="OrthoDB" id="10265230at2759"/>
<dbReference type="PRINTS" id="PR00189">
    <property type="entry name" value="TRNSTHYRETIN"/>
</dbReference>
<dbReference type="Pfam" id="PF00576">
    <property type="entry name" value="Transthyretin"/>
    <property type="match status" value="1"/>
</dbReference>
<dbReference type="EC" id="3.5.2.17" evidence="8"/>
<evidence type="ECO:0000313" key="11">
    <source>
        <dbReference type="Proteomes" id="UP000320333"/>
    </source>
</evidence>
<dbReference type="Gene3D" id="2.60.40.180">
    <property type="entry name" value="Transthyretin/hydroxyisourate hydrolase domain"/>
    <property type="match status" value="1"/>
</dbReference>
<dbReference type="GO" id="GO:0033971">
    <property type="term" value="F:hydroxyisourate hydrolase activity"/>
    <property type="evidence" value="ECO:0007669"/>
    <property type="project" value="UniProtKB-EC"/>
</dbReference>
<comment type="caution">
    <text evidence="10">The sequence shown here is derived from an EMBL/GenBank/DDBJ whole genome shotgun (WGS) entry which is preliminary data.</text>
</comment>
<dbReference type="PANTHER" id="PTHR10395:SF7">
    <property type="entry name" value="5-HYDROXYISOURATE HYDROLASE"/>
    <property type="match status" value="1"/>
</dbReference>
<protein>
    <recommendedName>
        <fullName evidence="8">5-hydroxyisourate hydrolase</fullName>
        <shortName evidence="8">HIU hydrolase</shortName>
        <shortName evidence="8">HIUHase</shortName>
        <ecNumber evidence="8">3.5.2.17</ecNumber>
    </recommendedName>
</protein>
<proteinExistence type="inferred from homology"/>
<evidence type="ECO:0000259" key="9">
    <source>
        <dbReference type="Pfam" id="PF00576"/>
    </source>
</evidence>
<evidence type="ECO:0000256" key="4">
    <source>
        <dbReference type="ARBA" id="ARBA00011881"/>
    </source>
</evidence>
<dbReference type="PANTHER" id="PTHR10395">
    <property type="entry name" value="URICASE AND TRANSTHYRETIN-RELATED"/>
    <property type="match status" value="1"/>
</dbReference>
<dbReference type="InterPro" id="IPR036817">
    <property type="entry name" value="Transthyretin/HIU_hydrolase_sf"/>
</dbReference>
<dbReference type="InterPro" id="IPR023416">
    <property type="entry name" value="Transthyretin/HIU_hydrolase_d"/>
</dbReference>
<evidence type="ECO:0000256" key="2">
    <source>
        <dbReference type="ARBA" id="ARBA00002704"/>
    </source>
</evidence>
<dbReference type="EMBL" id="QEAP01000185">
    <property type="protein sequence ID" value="TPX73445.1"/>
    <property type="molecule type" value="Genomic_DNA"/>
</dbReference>
<keyword evidence="11" id="KW-1185">Reference proteome</keyword>
<dbReference type="STRING" id="246404.A0A507FCH6"/>
<evidence type="ECO:0000256" key="1">
    <source>
        <dbReference type="ARBA" id="ARBA00001043"/>
    </source>
</evidence>
<feature type="domain" description="Transthyretin/hydroxyisourate hydrolase" evidence="9">
    <location>
        <begin position="5"/>
        <end position="111"/>
    </location>
</feature>
<feature type="binding site" evidence="7">
    <location>
        <position position="8"/>
    </location>
    <ligand>
        <name>substrate</name>
    </ligand>
</feature>
<accession>A0A507FCH6</accession>
<evidence type="ECO:0000313" key="10">
    <source>
        <dbReference type="EMBL" id="TPX73445.1"/>
    </source>
</evidence>
<name>A0A507FCH6_9FUNG</name>
<dbReference type="GO" id="GO:0006144">
    <property type="term" value="P:purine nucleobase metabolic process"/>
    <property type="evidence" value="ECO:0007669"/>
    <property type="project" value="UniProtKB-KW"/>
</dbReference>
<gene>
    <name evidence="10" type="ORF">CcCBS67573_g05292</name>
</gene>
<dbReference type="InterPro" id="IPR000895">
    <property type="entry name" value="Transthyretin/HIU_hydrolase"/>
</dbReference>
<reference evidence="10 11" key="1">
    <citation type="journal article" date="2019" name="Sci. Rep.">
        <title>Comparative genomics of chytrid fungi reveal insights into the obligate biotrophic and pathogenic lifestyle of Synchytrium endobioticum.</title>
        <authorList>
            <person name="van de Vossenberg B.T.L.H."/>
            <person name="Warris S."/>
            <person name="Nguyen H.D.T."/>
            <person name="van Gent-Pelzer M.P.E."/>
            <person name="Joly D.L."/>
            <person name="van de Geest H.C."/>
            <person name="Bonants P.J.M."/>
            <person name="Smith D.S."/>
            <person name="Levesque C.A."/>
            <person name="van der Lee T.A.J."/>
        </authorList>
    </citation>
    <scope>NUCLEOTIDE SEQUENCE [LARGE SCALE GENOMIC DNA]</scope>
    <source>
        <strain evidence="10 11">CBS 675.73</strain>
    </source>
</reference>
<evidence type="ECO:0000256" key="5">
    <source>
        <dbReference type="ARBA" id="ARBA00022631"/>
    </source>
</evidence>
<dbReference type="PROSITE" id="PS00769">
    <property type="entry name" value="TRANSTHYRETIN_2"/>
    <property type="match status" value="1"/>
</dbReference>
<dbReference type="InterPro" id="IPR014306">
    <property type="entry name" value="Hydroxyisourate_hydrolase"/>
</dbReference>